<name>A0A195BCC7_9HYME</name>
<keyword evidence="2" id="KW-1185">Reference proteome</keyword>
<sequence length="168" mass="19174">MSEAWRFDLAPIRFAATITNEVNAELALWCLDGSVRRSRWHLETLGEQLEVMDKCLHAILHLLPPRWHNLGVITSYFSFWHLIQALVNDTQRLSHFIPEPRNITPLKPQFSASSAVTVPILIVRCRQILLSVNRSSISSNRAEYLEAQSYMSSIRPNGRSKETPPGLI</sequence>
<accession>A0A195BCC7</accession>
<protein>
    <submittedName>
        <fullName evidence="1">Uncharacterized protein</fullName>
    </submittedName>
</protein>
<evidence type="ECO:0000313" key="1">
    <source>
        <dbReference type="EMBL" id="KYM81850.1"/>
    </source>
</evidence>
<evidence type="ECO:0000313" key="2">
    <source>
        <dbReference type="Proteomes" id="UP000078540"/>
    </source>
</evidence>
<gene>
    <name evidence="1" type="ORF">ALC53_07642</name>
</gene>
<dbReference type="EMBL" id="KQ976528">
    <property type="protein sequence ID" value="KYM81850.1"/>
    <property type="molecule type" value="Genomic_DNA"/>
</dbReference>
<reference evidence="1 2" key="1">
    <citation type="submission" date="2015-09" db="EMBL/GenBank/DDBJ databases">
        <title>Atta colombica WGS genome.</title>
        <authorList>
            <person name="Nygaard S."/>
            <person name="Hu H."/>
            <person name="Boomsma J."/>
            <person name="Zhang G."/>
        </authorList>
    </citation>
    <scope>NUCLEOTIDE SEQUENCE [LARGE SCALE GENOMIC DNA]</scope>
    <source>
        <strain evidence="1">Treedump-2</strain>
        <tissue evidence="1">Whole body</tissue>
    </source>
</reference>
<dbReference type="Proteomes" id="UP000078540">
    <property type="component" value="Unassembled WGS sequence"/>
</dbReference>
<proteinExistence type="predicted"/>
<dbReference type="AlphaFoldDB" id="A0A195BCC7"/>
<organism evidence="1 2">
    <name type="scientific">Atta colombica</name>
    <dbReference type="NCBI Taxonomy" id="520822"/>
    <lineage>
        <taxon>Eukaryota</taxon>
        <taxon>Metazoa</taxon>
        <taxon>Ecdysozoa</taxon>
        <taxon>Arthropoda</taxon>
        <taxon>Hexapoda</taxon>
        <taxon>Insecta</taxon>
        <taxon>Pterygota</taxon>
        <taxon>Neoptera</taxon>
        <taxon>Endopterygota</taxon>
        <taxon>Hymenoptera</taxon>
        <taxon>Apocrita</taxon>
        <taxon>Aculeata</taxon>
        <taxon>Formicoidea</taxon>
        <taxon>Formicidae</taxon>
        <taxon>Myrmicinae</taxon>
        <taxon>Atta</taxon>
    </lineage>
</organism>